<dbReference type="SUPFAM" id="SSF56574">
    <property type="entry name" value="Serpins"/>
    <property type="match status" value="1"/>
</dbReference>
<organism evidence="15 16">
    <name type="scientific">Phyllostomus discolor</name>
    <name type="common">pale spear-nosed bat</name>
    <dbReference type="NCBI Taxonomy" id="89673"/>
    <lineage>
        <taxon>Eukaryota</taxon>
        <taxon>Metazoa</taxon>
        <taxon>Chordata</taxon>
        <taxon>Craniata</taxon>
        <taxon>Vertebrata</taxon>
        <taxon>Euteleostomi</taxon>
        <taxon>Mammalia</taxon>
        <taxon>Eutheria</taxon>
        <taxon>Laurasiatheria</taxon>
        <taxon>Chiroptera</taxon>
        <taxon>Yangochiroptera</taxon>
        <taxon>Phyllostomidae</taxon>
        <taxon>Phyllostominae</taxon>
        <taxon>Phyllostomus</taxon>
    </lineage>
</organism>
<sequence>MASRLTPLTLLLLLLLAGKNETQFLELQGRASSDLKDTDHGPADPESLPEEGERNTLKKEILENQPISPTGGKEILKEEVPENQPTGGEEILEEEVPENEPIQPTEAKEILEEEVPENQPIQPTVGSSMQTNNSAIPVANSTLQSTCQLSIESTTEPTLPTTLPTTGPLCPEPDTYCPDLENPSSRTLLQEALVDFSLKLYHAFSSVKKPETNMVFSPFSIAGLLTQVLLGAGGNTKKNLETLLSYPEDFPCVHQALKAYVSKGFTSASQIFHSPDLAIRDAFVNASQNVYGSPRLLGNDSDANLDLINTWAAEKTNHKIKQLLDSLPSDTRLILLNAIYLNAKWKVPFEHGKTKKEPFHLKSSVIKVPMMMSKKYPVAHFTDPSLKAKVGQLQLSNNLSMVILIPQNLKYSLKDVEKSLSPTVFKAIMNKLEMTKFQSTFVSMPRFKLKSNQDMMTIMENMEFYDFSYDLNLCGLTEDPDLQVSAVQHHAVLELTETGVEAAAASAASVARSLLVFEVQQPFLFVLWDQQHKFPIFMGRVYDPST</sequence>
<comment type="similarity">
    <text evidence="2 11">Belongs to the serpin family.</text>
</comment>
<dbReference type="InterPro" id="IPR042185">
    <property type="entry name" value="Serpin_sf_2"/>
</dbReference>
<dbReference type="FunFam" id="3.30.497.10:FF:000013">
    <property type="entry name" value="Serpin family G member 1"/>
    <property type="match status" value="1"/>
</dbReference>
<keyword evidence="5" id="KW-0356">Hemostasis</keyword>
<proteinExistence type="inferred from homology"/>
<evidence type="ECO:0000256" key="6">
    <source>
        <dbReference type="ARBA" id="ARBA00022729"/>
    </source>
</evidence>
<evidence type="ECO:0000256" key="13">
    <source>
        <dbReference type="SAM" id="SignalP"/>
    </source>
</evidence>
<evidence type="ECO:0000256" key="11">
    <source>
        <dbReference type="RuleBase" id="RU000411"/>
    </source>
</evidence>
<comment type="caution">
    <text evidence="15">The sequence shown here is derived from an EMBL/GenBank/DDBJ whole genome shotgun (WGS) entry which is preliminary data.</text>
</comment>
<dbReference type="InterPro" id="IPR036186">
    <property type="entry name" value="Serpin_sf"/>
</dbReference>
<dbReference type="PANTHER" id="PTHR11461:SF159">
    <property type="entry name" value="PLASMA PROTEASE C1 INHIBITOR"/>
    <property type="match status" value="1"/>
</dbReference>
<feature type="chain" id="PRO_5032932581" evidence="13">
    <location>
        <begin position="23"/>
        <end position="546"/>
    </location>
</feature>
<dbReference type="InterPro" id="IPR023796">
    <property type="entry name" value="Serpin_dom"/>
</dbReference>
<keyword evidence="7" id="KW-0722">Serine protease inhibitor</keyword>
<evidence type="ECO:0000313" key="16">
    <source>
        <dbReference type="Proteomes" id="UP000664940"/>
    </source>
</evidence>
<dbReference type="GO" id="GO:0005615">
    <property type="term" value="C:extracellular space"/>
    <property type="evidence" value="ECO:0007669"/>
    <property type="project" value="InterPro"/>
</dbReference>
<dbReference type="PANTHER" id="PTHR11461">
    <property type="entry name" value="SERINE PROTEASE INHIBITOR, SERPIN"/>
    <property type="match status" value="1"/>
</dbReference>
<evidence type="ECO:0000259" key="14">
    <source>
        <dbReference type="SMART" id="SM00093"/>
    </source>
</evidence>
<feature type="compositionally biased region" description="Basic and acidic residues" evidence="12">
    <location>
        <begin position="51"/>
        <end position="62"/>
    </location>
</feature>
<dbReference type="SMART" id="SM00093">
    <property type="entry name" value="SERPIN"/>
    <property type="match status" value="1"/>
</dbReference>
<accession>A0A834E3C1</accession>
<dbReference type="Pfam" id="PF00079">
    <property type="entry name" value="Serpin"/>
    <property type="match status" value="1"/>
</dbReference>
<dbReference type="Proteomes" id="UP000664940">
    <property type="component" value="Unassembled WGS sequence"/>
</dbReference>
<dbReference type="EMBL" id="JABVXQ010000006">
    <property type="protein sequence ID" value="KAF6106135.1"/>
    <property type="molecule type" value="Genomic_DNA"/>
</dbReference>
<evidence type="ECO:0000313" key="15">
    <source>
        <dbReference type="EMBL" id="KAF6106135.1"/>
    </source>
</evidence>
<comment type="subcellular location">
    <subcellularLocation>
        <location evidence="1">Secreted</location>
    </subcellularLocation>
</comment>
<dbReference type="InterPro" id="IPR023795">
    <property type="entry name" value="Serpin_CS"/>
</dbReference>
<feature type="domain" description="Serpin" evidence="14">
    <location>
        <begin position="198"/>
        <end position="544"/>
    </location>
</feature>
<dbReference type="GO" id="GO:0042730">
    <property type="term" value="P:fibrinolysis"/>
    <property type="evidence" value="ECO:0007669"/>
    <property type="project" value="UniProtKB-KW"/>
</dbReference>
<evidence type="ECO:0000256" key="3">
    <source>
        <dbReference type="ARBA" id="ARBA00022525"/>
    </source>
</evidence>
<evidence type="ECO:0000256" key="2">
    <source>
        <dbReference type="ARBA" id="ARBA00009500"/>
    </source>
</evidence>
<feature type="region of interest" description="Disordered" evidence="12">
    <location>
        <begin position="30"/>
        <end position="87"/>
    </location>
</feature>
<protein>
    <submittedName>
        <fullName evidence="15">Serpin family G member 1</fullName>
    </submittedName>
</protein>
<evidence type="ECO:0000256" key="4">
    <source>
        <dbReference type="ARBA" id="ARBA00022690"/>
    </source>
</evidence>
<evidence type="ECO:0000256" key="7">
    <source>
        <dbReference type="ARBA" id="ARBA00022900"/>
    </source>
</evidence>
<evidence type="ECO:0000256" key="5">
    <source>
        <dbReference type="ARBA" id="ARBA00022696"/>
    </source>
</evidence>
<dbReference type="AlphaFoldDB" id="A0A834E3C1"/>
<dbReference type="GO" id="GO:0004867">
    <property type="term" value="F:serine-type endopeptidase inhibitor activity"/>
    <property type="evidence" value="ECO:0007669"/>
    <property type="project" value="UniProtKB-KW"/>
</dbReference>
<keyword evidence="6 13" id="KW-0732">Signal</keyword>
<evidence type="ECO:0000256" key="8">
    <source>
        <dbReference type="ARBA" id="ARBA00023084"/>
    </source>
</evidence>
<name>A0A834E3C1_9CHIR</name>
<keyword evidence="4" id="KW-0646">Protease inhibitor</keyword>
<evidence type="ECO:0000256" key="9">
    <source>
        <dbReference type="ARBA" id="ARBA00023180"/>
    </source>
</evidence>
<keyword evidence="9" id="KW-0325">Glycoprotein</keyword>
<dbReference type="InterPro" id="IPR042178">
    <property type="entry name" value="Serpin_sf_1"/>
</dbReference>
<gene>
    <name evidence="15" type="ORF">HJG60_017083</name>
</gene>
<dbReference type="Gene3D" id="2.30.39.10">
    <property type="entry name" value="Alpha-1-antitrypsin, domain 1"/>
    <property type="match status" value="1"/>
</dbReference>
<reference evidence="15 16" key="1">
    <citation type="journal article" date="2020" name="Nature">
        <title>Six reference-quality genomes reveal evolution of bat adaptations.</title>
        <authorList>
            <person name="Jebb D."/>
            <person name="Huang Z."/>
            <person name="Pippel M."/>
            <person name="Hughes G.M."/>
            <person name="Lavrichenko K."/>
            <person name="Devanna P."/>
            <person name="Winkler S."/>
            <person name="Jermiin L.S."/>
            <person name="Skirmuntt E.C."/>
            <person name="Katzourakis A."/>
            <person name="Burkitt-Gray L."/>
            <person name="Ray D.A."/>
            <person name="Sullivan K.A.M."/>
            <person name="Roscito J.G."/>
            <person name="Kirilenko B.M."/>
            <person name="Davalos L.M."/>
            <person name="Corthals A.P."/>
            <person name="Power M.L."/>
            <person name="Jones G."/>
            <person name="Ransome R.D."/>
            <person name="Dechmann D.K.N."/>
            <person name="Locatelli A.G."/>
            <person name="Puechmaille S.J."/>
            <person name="Fedrigo O."/>
            <person name="Jarvis E.D."/>
            <person name="Hiller M."/>
            <person name="Vernes S.C."/>
            <person name="Myers E.W."/>
            <person name="Teeling E.C."/>
        </authorList>
    </citation>
    <scope>NUCLEOTIDE SEQUENCE [LARGE SCALE GENOMIC DNA]</scope>
    <source>
        <strain evidence="15">Bat1K_MPI-CBG_1</strain>
    </source>
</reference>
<evidence type="ECO:0000256" key="12">
    <source>
        <dbReference type="SAM" id="MobiDB-lite"/>
    </source>
</evidence>
<dbReference type="InterPro" id="IPR000215">
    <property type="entry name" value="Serpin_fam"/>
</dbReference>
<evidence type="ECO:0000256" key="10">
    <source>
        <dbReference type="ARBA" id="ARBA00023281"/>
    </source>
</evidence>
<keyword evidence="10" id="KW-0280">Fibrinolysis</keyword>
<dbReference type="GO" id="GO:0007596">
    <property type="term" value="P:blood coagulation"/>
    <property type="evidence" value="ECO:0007669"/>
    <property type="project" value="UniProtKB-KW"/>
</dbReference>
<dbReference type="PROSITE" id="PS00284">
    <property type="entry name" value="SERPIN"/>
    <property type="match status" value="1"/>
</dbReference>
<feature type="signal peptide" evidence="13">
    <location>
        <begin position="1"/>
        <end position="22"/>
    </location>
</feature>
<keyword evidence="3" id="KW-0964">Secreted</keyword>
<keyword evidence="8" id="KW-0094">Blood coagulation</keyword>
<feature type="compositionally biased region" description="Basic and acidic residues" evidence="12">
    <location>
        <begin position="33"/>
        <end position="43"/>
    </location>
</feature>
<dbReference type="Gene3D" id="3.30.497.10">
    <property type="entry name" value="Antithrombin, subunit I, domain 2"/>
    <property type="match status" value="1"/>
</dbReference>
<evidence type="ECO:0000256" key="1">
    <source>
        <dbReference type="ARBA" id="ARBA00004613"/>
    </source>
</evidence>